<keyword evidence="1" id="KW-0505">Motor protein</keyword>
<dbReference type="PROSITE" id="PS51388">
    <property type="entry name" value="GED"/>
    <property type="match status" value="1"/>
</dbReference>
<evidence type="ECO:0000313" key="4">
    <source>
        <dbReference type="Proteomes" id="UP001151529"/>
    </source>
</evidence>
<feature type="domain" description="GED" evidence="2">
    <location>
        <begin position="190"/>
        <end position="283"/>
    </location>
</feature>
<accession>A0A9Q0T821</accession>
<gene>
    <name evidence="3" type="ORF">OIU85_030275</name>
</gene>
<dbReference type="Pfam" id="PF01031">
    <property type="entry name" value="Dynamin_M"/>
    <property type="match status" value="1"/>
</dbReference>
<organism evidence="3 4">
    <name type="scientific">Salix viminalis</name>
    <name type="common">Common osier</name>
    <name type="synonym">Basket willow</name>
    <dbReference type="NCBI Taxonomy" id="40686"/>
    <lineage>
        <taxon>Eukaryota</taxon>
        <taxon>Viridiplantae</taxon>
        <taxon>Streptophyta</taxon>
        <taxon>Embryophyta</taxon>
        <taxon>Tracheophyta</taxon>
        <taxon>Spermatophyta</taxon>
        <taxon>Magnoliopsida</taxon>
        <taxon>eudicotyledons</taxon>
        <taxon>Gunneridae</taxon>
        <taxon>Pentapetalae</taxon>
        <taxon>rosids</taxon>
        <taxon>fabids</taxon>
        <taxon>Malpighiales</taxon>
        <taxon>Salicaceae</taxon>
        <taxon>Saliceae</taxon>
        <taxon>Salix</taxon>
    </lineage>
</organism>
<dbReference type="OrthoDB" id="849137at2759"/>
<dbReference type="InterPro" id="IPR020850">
    <property type="entry name" value="GED_dom"/>
</dbReference>
<sequence>MHCAARLAEMLNQYSGELHEFSEDDLTANFMMSEIQILEESKGIQLPNFLPRTAFLAILQKKVEEVSHIPVDFAEKVWTYIEGVIMSVLMPRSENYHQLQLSTRREVYNQMEKMKERSRNWVTEIVQMEKLTDYTSDPAYLNDWNGLMAQQQEFMDALENSCFFEFQIEGLGEVAIRGLRAYEQPVLLQAFDLKMRMAAYWKIVLRRLVDFMALHLQFCARNLVNKEMEEEIVKELFGRHDGAIEGMLEESPAVAAKREKLNVSIKLLSESKNVLANIMDRITTNI</sequence>
<dbReference type="PANTHER" id="PTHR11566">
    <property type="entry name" value="DYNAMIN"/>
    <property type="match status" value="1"/>
</dbReference>
<keyword evidence="4" id="KW-1185">Reference proteome</keyword>
<dbReference type="InterPro" id="IPR000375">
    <property type="entry name" value="Dynamin_stalk"/>
</dbReference>
<dbReference type="GO" id="GO:0005525">
    <property type="term" value="F:GTP binding"/>
    <property type="evidence" value="ECO:0007669"/>
    <property type="project" value="InterPro"/>
</dbReference>
<name>A0A9Q0T821_SALVM</name>
<dbReference type="PANTHER" id="PTHR11566:SF173">
    <property type="entry name" value="DYNAMIN-RELATED PROTEIN 4C"/>
    <property type="match status" value="1"/>
</dbReference>
<dbReference type="GO" id="GO:0003924">
    <property type="term" value="F:GTPase activity"/>
    <property type="evidence" value="ECO:0007669"/>
    <property type="project" value="InterPro"/>
</dbReference>
<evidence type="ECO:0000256" key="1">
    <source>
        <dbReference type="ARBA" id="ARBA00023175"/>
    </source>
</evidence>
<evidence type="ECO:0000313" key="3">
    <source>
        <dbReference type="EMBL" id="KAJ6704447.1"/>
    </source>
</evidence>
<dbReference type="GO" id="GO:0016020">
    <property type="term" value="C:membrane"/>
    <property type="evidence" value="ECO:0007669"/>
    <property type="project" value="TreeGrafter"/>
</dbReference>
<dbReference type="SMART" id="SM00302">
    <property type="entry name" value="GED"/>
    <property type="match status" value="1"/>
</dbReference>
<reference evidence="3" key="2">
    <citation type="journal article" date="2023" name="Int. J. Mol. Sci.">
        <title>De Novo Assembly and Annotation of 11 Diverse Shrub Willow (Salix) Genomes Reveals Novel Gene Organization in Sex-Linked Regions.</title>
        <authorList>
            <person name="Hyden B."/>
            <person name="Feng K."/>
            <person name="Yates T.B."/>
            <person name="Jawdy S."/>
            <person name="Cereghino C."/>
            <person name="Smart L.B."/>
            <person name="Muchero W."/>
        </authorList>
    </citation>
    <scope>NUCLEOTIDE SEQUENCE [LARGE SCALE GENOMIC DNA]</scope>
    <source>
        <tissue evidence="3">Shoot tip</tissue>
    </source>
</reference>
<dbReference type="InterPro" id="IPR022812">
    <property type="entry name" value="Dynamin"/>
</dbReference>
<dbReference type="AlphaFoldDB" id="A0A9Q0T821"/>
<comment type="caution">
    <text evidence="3">The sequence shown here is derived from an EMBL/GenBank/DDBJ whole genome shotgun (WGS) entry which is preliminary data.</text>
</comment>
<dbReference type="EMBL" id="JAPFFL010000009">
    <property type="protein sequence ID" value="KAJ6704447.1"/>
    <property type="molecule type" value="Genomic_DNA"/>
</dbReference>
<dbReference type="Proteomes" id="UP001151529">
    <property type="component" value="Chromosome 3"/>
</dbReference>
<dbReference type="InterPro" id="IPR003130">
    <property type="entry name" value="GED"/>
</dbReference>
<protein>
    <submittedName>
        <fullName evidence="3">DYNAMIN</fullName>
    </submittedName>
</protein>
<dbReference type="Pfam" id="PF02212">
    <property type="entry name" value="GED"/>
    <property type="match status" value="1"/>
</dbReference>
<proteinExistence type="predicted"/>
<dbReference type="Gene3D" id="1.20.120.1240">
    <property type="entry name" value="Dynamin, middle domain"/>
    <property type="match status" value="1"/>
</dbReference>
<dbReference type="GO" id="GO:0005737">
    <property type="term" value="C:cytoplasm"/>
    <property type="evidence" value="ECO:0007669"/>
    <property type="project" value="TreeGrafter"/>
</dbReference>
<dbReference type="GO" id="GO:0005874">
    <property type="term" value="C:microtubule"/>
    <property type="evidence" value="ECO:0007669"/>
    <property type="project" value="TreeGrafter"/>
</dbReference>
<evidence type="ECO:0000259" key="2">
    <source>
        <dbReference type="PROSITE" id="PS51388"/>
    </source>
</evidence>
<reference evidence="3" key="1">
    <citation type="submission" date="2022-11" db="EMBL/GenBank/DDBJ databases">
        <authorList>
            <person name="Hyden B.L."/>
            <person name="Feng K."/>
            <person name="Yates T."/>
            <person name="Jawdy S."/>
            <person name="Smart L.B."/>
            <person name="Muchero W."/>
        </authorList>
    </citation>
    <scope>NUCLEOTIDE SEQUENCE</scope>
    <source>
        <tissue evidence="3">Shoot tip</tissue>
    </source>
</reference>
<dbReference type="GO" id="GO:0008017">
    <property type="term" value="F:microtubule binding"/>
    <property type="evidence" value="ECO:0007669"/>
    <property type="project" value="TreeGrafter"/>
</dbReference>